<feature type="chain" id="PRO_5001832408" description="Ig-like domain-containing protein" evidence="7">
    <location>
        <begin position="21"/>
        <end position="263"/>
    </location>
</feature>
<dbReference type="EMBL" id="AYCK01025987">
    <property type="status" value="NOT_ANNOTATED_CDS"/>
    <property type="molecule type" value="Genomic_DNA"/>
</dbReference>
<dbReference type="GO" id="GO:0050863">
    <property type="term" value="P:regulation of T cell activation"/>
    <property type="evidence" value="ECO:0007669"/>
    <property type="project" value="UniProtKB-ARBA"/>
</dbReference>
<dbReference type="AlphaFoldDB" id="A0A087X6I8"/>
<evidence type="ECO:0000313" key="9">
    <source>
        <dbReference type="Ensembl" id="ENSPFOP00000001391.1"/>
    </source>
</evidence>
<dbReference type="PROSITE" id="PS50835">
    <property type="entry name" value="IG_LIKE"/>
    <property type="match status" value="2"/>
</dbReference>
<evidence type="ECO:0000256" key="1">
    <source>
        <dbReference type="ARBA" id="ARBA00004370"/>
    </source>
</evidence>
<keyword evidence="2 7" id="KW-0732">Signal</keyword>
<dbReference type="InterPro" id="IPR003599">
    <property type="entry name" value="Ig_sub"/>
</dbReference>
<evidence type="ECO:0000256" key="3">
    <source>
        <dbReference type="ARBA" id="ARBA00023136"/>
    </source>
</evidence>
<dbReference type="GO" id="GO:0050852">
    <property type="term" value="P:T cell receptor signaling pathway"/>
    <property type="evidence" value="ECO:0007669"/>
    <property type="project" value="TreeGrafter"/>
</dbReference>
<organism evidence="9 10">
    <name type="scientific">Poecilia formosa</name>
    <name type="common">Amazon molly</name>
    <name type="synonym">Limia formosa</name>
    <dbReference type="NCBI Taxonomy" id="48698"/>
    <lineage>
        <taxon>Eukaryota</taxon>
        <taxon>Metazoa</taxon>
        <taxon>Chordata</taxon>
        <taxon>Craniata</taxon>
        <taxon>Vertebrata</taxon>
        <taxon>Euteleostomi</taxon>
        <taxon>Actinopterygii</taxon>
        <taxon>Neopterygii</taxon>
        <taxon>Teleostei</taxon>
        <taxon>Neoteleostei</taxon>
        <taxon>Acanthomorphata</taxon>
        <taxon>Ovalentaria</taxon>
        <taxon>Atherinomorphae</taxon>
        <taxon>Cyprinodontiformes</taxon>
        <taxon>Poeciliidae</taxon>
        <taxon>Poeciliinae</taxon>
        <taxon>Poecilia</taxon>
    </lineage>
</organism>
<dbReference type="InterPro" id="IPR003598">
    <property type="entry name" value="Ig_sub2"/>
</dbReference>
<dbReference type="OMA" id="MDRQMKD"/>
<dbReference type="SMART" id="SM00409">
    <property type="entry name" value="IG"/>
    <property type="match status" value="2"/>
</dbReference>
<keyword evidence="5" id="KW-0325">Glycoprotein</keyword>
<accession>A0A087X6I8</accession>
<evidence type="ECO:0000256" key="5">
    <source>
        <dbReference type="ARBA" id="ARBA00023180"/>
    </source>
</evidence>
<keyword evidence="4" id="KW-1015">Disulfide bond</keyword>
<dbReference type="GO" id="GO:0009897">
    <property type="term" value="C:external side of plasma membrane"/>
    <property type="evidence" value="ECO:0007669"/>
    <property type="project" value="TreeGrafter"/>
</dbReference>
<name>A0A087X6I8_POEFO</name>
<dbReference type="GO" id="GO:1903037">
    <property type="term" value="P:regulation of leukocyte cell-cell adhesion"/>
    <property type="evidence" value="ECO:0007669"/>
    <property type="project" value="UniProtKB-ARBA"/>
</dbReference>
<evidence type="ECO:0000256" key="2">
    <source>
        <dbReference type="ARBA" id="ARBA00022729"/>
    </source>
</evidence>
<dbReference type="EMBL" id="AYCK01025986">
    <property type="status" value="NOT_ANNOTATED_CDS"/>
    <property type="molecule type" value="Genomic_DNA"/>
</dbReference>
<reference evidence="10" key="1">
    <citation type="submission" date="2013-10" db="EMBL/GenBank/DDBJ databases">
        <authorList>
            <person name="Schartl M."/>
            <person name="Warren W."/>
        </authorList>
    </citation>
    <scope>NUCLEOTIDE SEQUENCE [LARGE SCALE GENOMIC DNA]</scope>
    <source>
        <strain evidence="10">female</strain>
    </source>
</reference>
<keyword evidence="6" id="KW-0393">Immunoglobulin domain</keyword>
<feature type="domain" description="Ig-like" evidence="8">
    <location>
        <begin position="7"/>
        <end position="129"/>
    </location>
</feature>
<dbReference type="Gene3D" id="2.60.40.10">
    <property type="entry name" value="Immunoglobulins"/>
    <property type="match status" value="2"/>
</dbReference>
<evidence type="ECO:0000256" key="7">
    <source>
        <dbReference type="SAM" id="SignalP"/>
    </source>
</evidence>
<protein>
    <recommendedName>
        <fullName evidence="8">Ig-like domain-containing protein</fullName>
    </recommendedName>
</protein>
<evidence type="ECO:0000256" key="6">
    <source>
        <dbReference type="ARBA" id="ARBA00023319"/>
    </source>
</evidence>
<dbReference type="STRING" id="48698.ENSPFOP00000001391"/>
<evidence type="ECO:0000256" key="4">
    <source>
        <dbReference type="ARBA" id="ARBA00023157"/>
    </source>
</evidence>
<dbReference type="SMART" id="SM00408">
    <property type="entry name" value="IGc2"/>
    <property type="match status" value="2"/>
</dbReference>
<evidence type="ECO:0000313" key="10">
    <source>
        <dbReference type="Proteomes" id="UP000028760"/>
    </source>
</evidence>
<dbReference type="FunFam" id="2.60.40.10:FF:000142">
    <property type="entry name" value="V-set domain-containing T-cell activation inhibitor 1"/>
    <property type="match status" value="1"/>
</dbReference>
<keyword evidence="10" id="KW-1185">Reference proteome</keyword>
<dbReference type="Pfam" id="PF07686">
    <property type="entry name" value="V-set"/>
    <property type="match status" value="2"/>
</dbReference>
<dbReference type="PANTHER" id="PTHR24100:SF151">
    <property type="entry name" value="ICOS LIGAND"/>
    <property type="match status" value="1"/>
</dbReference>
<feature type="signal peptide" evidence="7">
    <location>
        <begin position="1"/>
        <end position="20"/>
    </location>
</feature>
<proteinExistence type="predicted"/>
<dbReference type="InterPro" id="IPR013783">
    <property type="entry name" value="Ig-like_fold"/>
</dbReference>
<dbReference type="GO" id="GO:0001817">
    <property type="term" value="P:regulation of cytokine production"/>
    <property type="evidence" value="ECO:0007669"/>
    <property type="project" value="TreeGrafter"/>
</dbReference>
<dbReference type="InterPro" id="IPR036179">
    <property type="entry name" value="Ig-like_dom_sf"/>
</dbReference>
<dbReference type="SMART" id="SM00406">
    <property type="entry name" value="IGv"/>
    <property type="match status" value="2"/>
</dbReference>
<keyword evidence="3" id="KW-0472">Membrane</keyword>
<evidence type="ECO:0000259" key="8">
    <source>
        <dbReference type="PROSITE" id="PS50835"/>
    </source>
</evidence>
<dbReference type="InterPro" id="IPR007110">
    <property type="entry name" value="Ig-like_dom"/>
</dbReference>
<dbReference type="Proteomes" id="UP000028760">
    <property type="component" value="Unassembled WGS sequence"/>
</dbReference>
<reference evidence="9" key="2">
    <citation type="submission" date="2025-08" db="UniProtKB">
        <authorList>
            <consortium name="Ensembl"/>
        </authorList>
    </citation>
    <scope>IDENTIFICATION</scope>
</reference>
<sequence length="263" mass="29327">MVSLMIPLLCWTLCISSVSAEVDQINITAEPGQNITLPCRLPGNKPAAAVDWIRTDLGSGYVLLYRDGRIDPGNQNPSYQNRVDLMDRQMKDGDVYLVLKNLTTNDTGLYQCRVQKEGSLDIKLIRTINLQVLPPANQINITAEPGQSITLPCRLPGNKPAAAVDWWIRTDLGSGYVLLYRDGRIDPGNQNPSYQNRVDLMDRQMKDGDVSLVLKNLMTNDTGLYQCRVQYEGSLDAELIRTINLQVLPPGESLTLDQNQQLP</sequence>
<comment type="subcellular location">
    <subcellularLocation>
        <location evidence="1">Membrane</location>
    </subcellularLocation>
</comment>
<feature type="domain" description="Ig-like" evidence="8">
    <location>
        <begin position="134"/>
        <end position="244"/>
    </location>
</feature>
<dbReference type="SUPFAM" id="SSF48726">
    <property type="entry name" value="Immunoglobulin"/>
    <property type="match status" value="2"/>
</dbReference>
<dbReference type="eggNOG" id="ENOG502SVGE">
    <property type="taxonomic scope" value="Eukaryota"/>
</dbReference>
<reference evidence="9" key="3">
    <citation type="submission" date="2025-09" db="UniProtKB">
        <authorList>
            <consortium name="Ensembl"/>
        </authorList>
    </citation>
    <scope>IDENTIFICATION</scope>
</reference>
<dbReference type="GO" id="GO:0005102">
    <property type="term" value="F:signaling receptor binding"/>
    <property type="evidence" value="ECO:0007669"/>
    <property type="project" value="TreeGrafter"/>
</dbReference>
<dbReference type="InterPro" id="IPR050504">
    <property type="entry name" value="IgSF_BTN/MOG"/>
</dbReference>
<dbReference type="InterPro" id="IPR013106">
    <property type="entry name" value="Ig_V-set"/>
</dbReference>
<dbReference type="PANTHER" id="PTHR24100">
    <property type="entry name" value="BUTYROPHILIN"/>
    <property type="match status" value="1"/>
</dbReference>
<dbReference type="Ensembl" id="ENSPFOT00000001394.1">
    <property type="protein sequence ID" value="ENSPFOP00000001391.1"/>
    <property type="gene ID" value="ENSPFOG00000001475.1"/>
</dbReference>
<dbReference type="GeneTree" id="ENSGT00940000165931"/>